<keyword evidence="23" id="KW-1185">Reference proteome</keyword>
<dbReference type="InterPro" id="IPR036236">
    <property type="entry name" value="Znf_C2H2_sf"/>
</dbReference>
<keyword evidence="12" id="KW-0805">Transcription regulation</keyword>
<keyword evidence="6" id="KW-0479">Metal-binding</keyword>
<feature type="region of interest" description="Disordered" evidence="20">
    <location>
        <begin position="436"/>
        <end position="510"/>
    </location>
</feature>
<keyword evidence="11" id="KW-0779">Telomere</keyword>
<feature type="domain" description="C2H2-type" evidence="21">
    <location>
        <begin position="345"/>
        <end position="372"/>
    </location>
</feature>
<evidence type="ECO:0000256" key="8">
    <source>
        <dbReference type="ARBA" id="ARBA00022771"/>
    </source>
</evidence>
<evidence type="ECO:0000256" key="17">
    <source>
        <dbReference type="ARBA" id="ARBA00064393"/>
    </source>
</evidence>
<reference evidence="22 23" key="1">
    <citation type="submission" date="2019-09" db="EMBL/GenBank/DDBJ databases">
        <title>Bird 10,000 Genomes (B10K) Project - Family phase.</title>
        <authorList>
            <person name="Zhang G."/>
        </authorList>
    </citation>
    <scope>NUCLEOTIDE SEQUENCE [LARGE SCALE GENOMIC DNA]</scope>
    <source>
        <strain evidence="22">B10K-DU-012-46</strain>
    </source>
</reference>
<dbReference type="PANTHER" id="PTHR24403:SF62">
    <property type="entry name" value="ZINC FINGER PROTEIN 827"/>
    <property type="match status" value="1"/>
</dbReference>
<feature type="region of interest" description="Disordered" evidence="20">
    <location>
        <begin position="738"/>
        <end position="761"/>
    </location>
</feature>
<evidence type="ECO:0000256" key="2">
    <source>
        <dbReference type="ARBA" id="ARBA00004574"/>
    </source>
</evidence>
<dbReference type="Proteomes" id="UP000553798">
    <property type="component" value="Unassembled WGS sequence"/>
</dbReference>
<keyword evidence="8 19" id="KW-0863">Zinc-finger</keyword>
<feature type="compositionally biased region" description="Basic and acidic residues" evidence="20">
    <location>
        <begin position="73"/>
        <end position="86"/>
    </location>
</feature>
<dbReference type="PROSITE" id="PS00028">
    <property type="entry name" value="ZINC_FINGER_C2H2_1"/>
    <property type="match status" value="5"/>
</dbReference>
<evidence type="ECO:0000256" key="5">
    <source>
        <dbReference type="ARBA" id="ARBA00022499"/>
    </source>
</evidence>
<dbReference type="FunFam" id="3.30.160.60:FF:000484">
    <property type="entry name" value="zinc finger protein 827 isoform X1"/>
    <property type="match status" value="1"/>
</dbReference>
<comment type="function">
    <text evidence="16">As part of a ribonucleoprotein complex composed at least of HNRNPK, HNRNPL and the circular RNA circZNF827 that nucleates the complex on chromatin, may negatively regulate the transcription of genes involved in neuronal differentiation. Could also recruit the nucleosome remodeling and histone deacetylase/NuRD complex to telomeric regions of chromosomes to regulate chromatin remodeling as part of telomere maintenance.</text>
</comment>
<dbReference type="Pfam" id="PF00096">
    <property type="entry name" value="zf-C2H2"/>
    <property type="match status" value="3"/>
</dbReference>
<feature type="region of interest" description="Disordered" evidence="20">
    <location>
        <begin position="920"/>
        <end position="961"/>
    </location>
</feature>
<keyword evidence="7" id="KW-0677">Repeat</keyword>
<feature type="domain" description="C2H2-type" evidence="21">
    <location>
        <begin position="1017"/>
        <end position="1040"/>
    </location>
</feature>
<evidence type="ECO:0000256" key="1">
    <source>
        <dbReference type="ARBA" id="ARBA00004123"/>
    </source>
</evidence>
<evidence type="ECO:0000256" key="9">
    <source>
        <dbReference type="ARBA" id="ARBA00022833"/>
    </source>
</evidence>
<sequence>TRQEEVEGELSEEERWFGNSSETPSEASYGEVQENFKLSLEDRIQEQSTSPDTSLGSATPSSNTAELGSIENEALRDTLQSKEHLSPDVSSLGEEEPAGPNKPLSSNLRRLLEAGSLKLDAAVTVNGRVESPVNLGSNISFSPPAHHAQQLSVLARKLAEKQEQSDQYNAGSHFIWNQGKWLPNSTTTCGLSPDSAILKLKAAANAVLQDKSFSRTEDTIRFESFSSPFSSQSASSTLAALSKKVSERSMTPGQEHPPPASSFLSLASMTSSAALLKEVAARAAGTLLAEKKKSLVPEDPLQLSEMKQEKATPPQSLELLLLPVPKGRASKPTSTASEEEGGKPFQCPICGLVIKRKSYWKRHMVIHTGLKSHQCPLCPFRCARKDNLKSHMKVHQHQDRGETFQCQLCPFTSSRHFSLKLHMRCHQHFLRTESKVKEEMPETEVKGSPQLNSDSCPGPQREGAGPDLTGSASVSKTPEVAGQPAGGIPPLLVKEEPKDDTGASAAPFALSTVDRAPNNTKLKDSSDFVANTASALFSQDISVKMASDFLMKLSVIGTHPSLLASLPHLSGFKQEHCSSKQVSSSCGVLSSMPCLCCSFYVPQVTYMENLKKRQEEEAKMLRVWGWPSESFKEAQMVKIKEEPMEVDIHDSQASVSPSQPGHSVGYSTLLGRDISERIQKAPEGRVLPERNLFSQDISVKMASELLFQLSEKVSKEHNHNKDNTIRTTASPFFSEDTFRQSPFTSNSKDLLPNETTLHGRTSAPETEKLGLEVGNGLPSWKFNDQLFPCDVCGKVFGRQQTLSRHLSLHTEERKYKCHLCPYAAKCRANLNQHLTVHSVKLVSTDTEDIVSAVTAEGSDGKKHPYYYSCHVCGFETEMNVQFVSHMSLHVDKEQWMFSICCTACDFVTMEEADMKAHVNNKHTAEERKTPSESNSPSSSSLSALSDSANSKEDADITPKTKGSNNLLVISVVPGSQTSVNTEEKSEKGFECVFCNFVCKTKNMFERHLQIHLITRMFECDVCHKFMKTPEQLLEHKKCHTVPTGGL</sequence>
<feature type="compositionally biased region" description="Polar residues" evidence="20">
    <location>
        <begin position="46"/>
        <end position="66"/>
    </location>
</feature>
<dbReference type="PROSITE" id="PS50157">
    <property type="entry name" value="ZINC_FINGER_C2H2_2"/>
    <property type="match status" value="5"/>
</dbReference>
<dbReference type="GO" id="GO:0045944">
    <property type="term" value="P:positive regulation of transcription by RNA polymerase II"/>
    <property type="evidence" value="ECO:0007669"/>
    <property type="project" value="TreeGrafter"/>
</dbReference>
<dbReference type="Gene3D" id="3.30.160.60">
    <property type="entry name" value="Classic Zinc Finger"/>
    <property type="match status" value="5"/>
</dbReference>
<organism evidence="22 23">
    <name type="scientific">Prunella fulvescens</name>
    <name type="common">Brown accentor</name>
    <dbReference type="NCBI Taxonomy" id="670355"/>
    <lineage>
        <taxon>Eukaryota</taxon>
        <taxon>Metazoa</taxon>
        <taxon>Chordata</taxon>
        <taxon>Craniata</taxon>
        <taxon>Vertebrata</taxon>
        <taxon>Euteleostomi</taxon>
        <taxon>Archelosauria</taxon>
        <taxon>Archosauria</taxon>
        <taxon>Dinosauria</taxon>
        <taxon>Saurischia</taxon>
        <taxon>Theropoda</taxon>
        <taxon>Coelurosauria</taxon>
        <taxon>Aves</taxon>
        <taxon>Neognathae</taxon>
        <taxon>Neoaves</taxon>
        <taxon>Telluraves</taxon>
        <taxon>Australaves</taxon>
        <taxon>Passeriformes</taxon>
        <taxon>Passeroidea</taxon>
        <taxon>Prunellidae</taxon>
        <taxon>Prunella</taxon>
    </lineage>
</organism>
<dbReference type="GO" id="GO:0005634">
    <property type="term" value="C:nucleus"/>
    <property type="evidence" value="ECO:0007669"/>
    <property type="project" value="UniProtKB-SubCell"/>
</dbReference>
<evidence type="ECO:0000256" key="10">
    <source>
        <dbReference type="ARBA" id="ARBA00022843"/>
    </source>
</evidence>
<evidence type="ECO:0000313" key="23">
    <source>
        <dbReference type="Proteomes" id="UP000553798"/>
    </source>
</evidence>
<dbReference type="GO" id="GO:0000781">
    <property type="term" value="C:chromosome, telomeric region"/>
    <property type="evidence" value="ECO:0007669"/>
    <property type="project" value="UniProtKB-SubCell"/>
</dbReference>
<comment type="caution">
    <text evidence="22">The sequence shown here is derived from an EMBL/GenBank/DDBJ whole genome shotgun (WGS) entry which is preliminary data.</text>
</comment>
<keyword evidence="4" id="KW-0158">Chromosome</keyword>
<dbReference type="PANTHER" id="PTHR24403">
    <property type="entry name" value="ZINC FINGER PROTEIN"/>
    <property type="match status" value="1"/>
</dbReference>
<dbReference type="GO" id="GO:0003677">
    <property type="term" value="F:DNA binding"/>
    <property type="evidence" value="ECO:0007669"/>
    <property type="project" value="UniProtKB-KW"/>
</dbReference>
<feature type="compositionally biased region" description="Basic and acidic residues" evidence="20">
    <location>
        <begin position="949"/>
        <end position="958"/>
    </location>
</feature>
<feature type="region of interest" description="Disordered" evidence="20">
    <location>
        <begin position="1"/>
        <end position="106"/>
    </location>
</feature>
<dbReference type="FunFam" id="3.30.160.60:FF:000415">
    <property type="entry name" value="Zinc finger protein 827"/>
    <property type="match status" value="1"/>
</dbReference>
<evidence type="ECO:0000256" key="12">
    <source>
        <dbReference type="ARBA" id="ARBA00023015"/>
    </source>
</evidence>
<name>A0A7L2ZEB6_9PASE</name>
<feature type="compositionally biased region" description="Low complexity" evidence="20">
    <location>
        <begin position="931"/>
        <end position="948"/>
    </location>
</feature>
<comment type="subcellular location">
    <subcellularLocation>
        <location evidence="2">Chromosome</location>
        <location evidence="2">Telomere</location>
    </subcellularLocation>
    <subcellularLocation>
        <location evidence="1">Nucleus</location>
    </subcellularLocation>
</comment>
<dbReference type="FunFam" id="3.30.160.60:FF:000272">
    <property type="entry name" value="Zinc finger protein 827"/>
    <property type="match status" value="1"/>
</dbReference>
<evidence type="ECO:0000313" key="22">
    <source>
        <dbReference type="EMBL" id="NXT04070.1"/>
    </source>
</evidence>
<keyword evidence="13" id="KW-0238">DNA-binding</keyword>
<keyword evidence="10" id="KW-0832">Ubl conjugation</keyword>
<evidence type="ECO:0000256" key="15">
    <source>
        <dbReference type="ARBA" id="ARBA00023242"/>
    </source>
</evidence>
<accession>A0A7L2ZEB6</accession>
<evidence type="ECO:0000256" key="4">
    <source>
        <dbReference type="ARBA" id="ARBA00022454"/>
    </source>
</evidence>
<evidence type="ECO:0000256" key="20">
    <source>
        <dbReference type="SAM" id="MobiDB-lite"/>
    </source>
</evidence>
<evidence type="ECO:0000256" key="16">
    <source>
        <dbReference type="ARBA" id="ARBA00053097"/>
    </source>
</evidence>
<evidence type="ECO:0000256" key="13">
    <source>
        <dbReference type="ARBA" id="ARBA00023125"/>
    </source>
</evidence>
<keyword evidence="14" id="KW-0804">Transcription</keyword>
<dbReference type="SUPFAM" id="SSF57667">
    <property type="entry name" value="beta-beta-alpha zinc fingers"/>
    <property type="match status" value="3"/>
</dbReference>
<keyword evidence="9" id="KW-0862">Zinc</keyword>
<dbReference type="FunFam" id="3.30.160.60:FF:002599">
    <property type="entry name" value="Zinc finger protein 827"/>
    <property type="match status" value="1"/>
</dbReference>
<keyword evidence="15" id="KW-0539">Nucleus</keyword>
<dbReference type="InterPro" id="IPR050688">
    <property type="entry name" value="Zinc_finger/UBP_domain"/>
</dbReference>
<feature type="non-terminal residue" evidence="22">
    <location>
        <position position="1"/>
    </location>
</feature>
<dbReference type="SMART" id="SM00355">
    <property type="entry name" value="ZnF_C2H2"/>
    <property type="match status" value="9"/>
</dbReference>
<evidence type="ECO:0000256" key="11">
    <source>
        <dbReference type="ARBA" id="ARBA00022895"/>
    </source>
</evidence>
<feature type="compositionally biased region" description="Acidic residues" evidence="20">
    <location>
        <begin position="1"/>
        <end position="12"/>
    </location>
</feature>
<keyword evidence="5" id="KW-1017">Isopeptide bond</keyword>
<feature type="non-terminal residue" evidence="22">
    <location>
        <position position="1046"/>
    </location>
</feature>
<feature type="domain" description="C2H2-type" evidence="21">
    <location>
        <begin position="373"/>
        <end position="400"/>
    </location>
</feature>
<evidence type="ECO:0000256" key="18">
    <source>
        <dbReference type="ARBA" id="ARBA00068911"/>
    </source>
</evidence>
<evidence type="ECO:0000259" key="21">
    <source>
        <dbReference type="PROSITE" id="PS50157"/>
    </source>
</evidence>
<feature type="compositionally biased region" description="Basic and acidic residues" evidence="20">
    <location>
        <begin position="436"/>
        <end position="445"/>
    </location>
</feature>
<dbReference type="FunFam" id="3.30.160.60:FF:000435">
    <property type="entry name" value="Zinc finger protein 827"/>
    <property type="match status" value="1"/>
</dbReference>
<evidence type="ECO:0000256" key="7">
    <source>
        <dbReference type="ARBA" id="ARBA00022737"/>
    </source>
</evidence>
<proteinExistence type="inferred from homology"/>
<evidence type="ECO:0000256" key="14">
    <source>
        <dbReference type="ARBA" id="ARBA00023163"/>
    </source>
</evidence>
<feature type="domain" description="C2H2-type" evidence="21">
    <location>
        <begin position="787"/>
        <end position="814"/>
    </location>
</feature>
<feature type="region of interest" description="Disordered" evidence="20">
    <location>
        <begin position="240"/>
        <end position="260"/>
    </location>
</feature>
<dbReference type="InterPro" id="IPR013087">
    <property type="entry name" value="Znf_C2H2_type"/>
</dbReference>
<feature type="domain" description="C2H2-type" evidence="21">
    <location>
        <begin position="815"/>
        <end position="838"/>
    </location>
</feature>
<feature type="compositionally biased region" description="Basic and acidic residues" evidence="20">
    <location>
        <begin position="920"/>
        <end position="930"/>
    </location>
</feature>
<dbReference type="GO" id="GO:0008270">
    <property type="term" value="F:zinc ion binding"/>
    <property type="evidence" value="ECO:0007669"/>
    <property type="project" value="UniProtKB-KW"/>
</dbReference>
<comment type="subunit">
    <text evidence="17">Part of a transcription inhibitory ribonucleoprotein complex composed at least of the circular RNA circZNF827, HNRNPK and HNRNPL. Interacts with the nucleosome remodeling and histone deacetylase/NuRD complex. Interacts with RBBP4; the interaction is direct and recruits RBBP4, a component of the NuRD complex, to telomeres.</text>
</comment>
<protein>
    <recommendedName>
        <fullName evidence="18">Zinc finger protein 827</fullName>
    </recommendedName>
</protein>
<dbReference type="AlphaFoldDB" id="A0A7L2ZEB6"/>
<dbReference type="EMBL" id="VZTP01000896">
    <property type="protein sequence ID" value="NXT04070.1"/>
    <property type="molecule type" value="Genomic_DNA"/>
</dbReference>
<gene>
    <name evidence="22" type="primary">Znf827</name>
    <name evidence="22" type="ORF">PRUFUL_R00120</name>
</gene>
<feature type="compositionally biased region" description="Polar residues" evidence="20">
    <location>
        <begin position="739"/>
        <end position="759"/>
    </location>
</feature>
<evidence type="ECO:0000256" key="3">
    <source>
        <dbReference type="ARBA" id="ARBA00006991"/>
    </source>
</evidence>
<evidence type="ECO:0000256" key="19">
    <source>
        <dbReference type="PROSITE-ProRule" id="PRU00042"/>
    </source>
</evidence>
<evidence type="ECO:0000256" key="6">
    <source>
        <dbReference type="ARBA" id="ARBA00022723"/>
    </source>
</evidence>
<comment type="similarity">
    <text evidence="3">Belongs to the krueppel C2H2-type zinc-finger protein family.</text>
</comment>